<sequence>MGTTNGECLRFQHLHRRLYGVVSEVSDSRCWCLMELTRKHGFIMLNDIFHFVDITPETMEAQFINELKSDIRAEIKKLRPIGLIRVMEMAQRIEDCNVAIHHTKNGLGGAYSCGPFVHSSPVTRTVNSIISRSGNGVVSGASSNLGVVVPSGTEKGKGQ</sequence>
<protein>
    <submittedName>
        <fullName evidence="1">Uncharacterized protein</fullName>
    </submittedName>
</protein>
<accession>W9QTH8</accession>
<dbReference type="EMBL" id="KE344123">
    <property type="protein sequence ID" value="EXB53827.1"/>
    <property type="molecule type" value="Genomic_DNA"/>
</dbReference>
<keyword evidence="2" id="KW-1185">Reference proteome</keyword>
<proteinExistence type="predicted"/>
<name>W9QTH8_9ROSA</name>
<evidence type="ECO:0000313" key="2">
    <source>
        <dbReference type="Proteomes" id="UP000030645"/>
    </source>
</evidence>
<reference evidence="2" key="1">
    <citation type="submission" date="2013-01" db="EMBL/GenBank/DDBJ databases">
        <title>Draft Genome Sequence of a Mulberry Tree, Morus notabilis C.K. Schneid.</title>
        <authorList>
            <person name="He N."/>
            <person name="Zhao S."/>
        </authorList>
    </citation>
    <scope>NUCLEOTIDE SEQUENCE</scope>
</reference>
<dbReference type="AlphaFoldDB" id="W9QTH8"/>
<evidence type="ECO:0000313" key="1">
    <source>
        <dbReference type="EMBL" id="EXB53827.1"/>
    </source>
</evidence>
<gene>
    <name evidence="1" type="ORF">L484_003262</name>
</gene>
<organism evidence="1 2">
    <name type="scientific">Morus notabilis</name>
    <dbReference type="NCBI Taxonomy" id="981085"/>
    <lineage>
        <taxon>Eukaryota</taxon>
        <taxon>Viridiplantae</taxon>
        <taxon>Streptophyta</taxon>
        <taxon>Embryophyta</taxon>
        <taxon>Tracheophyta</taxon>
        <taxon>Spermatophyta</taxon>
        <taxon>Magnoliopsida</taxon>
        <taxon>eudicotyledons</taxon>
        <taxon>Gunneridae</taxon>
        <taxon>Pentapetalae</taxon>
        <taxon>rosids</taxon>
        <taxon>fabids</taxon>
        <taxon>Rosales</taxon>
        <taxon>Moraceae</taxon>
        <taxon>Moreae</taxon>
        <taxon>Morus</taxon>
    </lineage>
</organism>
<dbReference type="Proteomes" id="UP000030645">
    <property type="component" value="Unassembled WGS sequence"/>
</dbReference>